<evidence type="ECO:0008006" key="3">
    <source>
        <dbReference type="Google" id="ProtNLM"/>
    </source>
</evidence>
<dbReference type="Proteomes" id="UP000823860">
    <property type="component" value="Unassembled WGS sequence"/>
</dbReference>
<dbReference type="PROSITE" id="PS51257">
    <property type="entry name" value="PROKAR_LIPOPROTEIN"/>
    <property type="match status" value="1"/>
</dbReference>
<proteinExistence type="predicted"/>
<dbReference type="AlphaFoldDB" id="A0A9D2KTZ5"/>
<organism evidence="1 2">
    <name type="scientific">Candidatus Bacteroides intestinavium</name>
    <dbReference type="NCBI Taxonomy" id="2838469"/>
    <lineage>
        <taxon>Bacteria</taxon>
        <taxon>Pseudomonadati</taxon>
        <taxon>Bacteroidota</taxon>
        <taxon>Bacteroidia</taxon>
        <taxon>Bacteroidales</taxon>
        <taxon>Bacteroidaceae</taxon>
        <taxon>Bacteroides</taxon>
    </lineage>
</organism>
<name>A0A9D2KTZ5_9BACE</name>
<gene>
    <name evidence="1" type="ORF">H9785_06730</name>
</gene>
<dbReference type="EMBL" id="DWZE01000079">
    <property type="protein sequence ID" value="HJA83644.1"/>
    <property type="molecule type" value="Genomic_DNA"/>
</dbReference>
<reference evidence="1" key="1">
    <citation type="journal article" date="2021" name="PeerJ">
        <title>Extensive microbial diversity within the chicken gut microbiome revealed by metagenomics and culture.</title>
        <authorList>
            <person name="Gilroy R."/>
            <person name="Ravi A."/>
            <person name="Getino M."/>
            <person name="Pursley I."/>
            <person name="Horton D.L."/>
            <person name="Alikhan N.F."/>
            <person name="Baker D."/>
            <person name="Gharbi K."/>
            <person name="Hall N."/>
            <person name="Watson M."/>
            <person name="Adriaenssens E.M."/>
            <person name="Foster-Nyarko E."/>
            <person name="Jarju S."/>
            <person name="Secka A."/>
            <person name="Antonio M."/>
            <person name="Oren A."/>
            <person name="Chaudhuri R.R."/>
            <person name="La Ragione R."/>
            <person name="Hildebrand F."/>
            <person name="Pallen M.J."/>
        </authorList>
    </citation>
    <scope>NUCLEOTIDE SEQUENCE</scope>
    <source>
        <strain evidence="1">ChiHecec1B25-7008</strain>
    </source>
</reference>
<comment type="caution">
    <text evidence="1">The sequence shown here is derived from an EMBL/GenBank/DDBJ whole genome shotgun (WGS) entry which is preliminary data.</text>
</comment>
<evidence type="ECO:0000313" key="2">
    <source>
        <dbReference type="Proteomes" id="UP000823860"/>
    </source>
</evidence>
<accession>A0A9D2KTZ5</accession>
<reference evidence="1" key="2">
    <citation type="submission" date="2021-04" db="EMBL/GenBank/DDBJ databases">
        <authorList>
            <person name="Gilroy R."/>
        </authorList>
    </citation>
    <scope>NUCLEOTIDE SEQUENCE</scope>
    <source>
        <strain evidence="1">ChiHecec1B25-7008</strain>
    </source>
</reference>
<protein>
    <recommendedName>
        <fullName evidence="3">Lipoprotein</fullName>
    </recommendedName>
</protein>
<evidence type="ECO:0000313" key="1">
    <source>
        <dbReference type="EMBL" id="HJA83644.1"/>
    </source>
</evidence>
<sequence length="417" mass="46366">MEIRRLANYMGGLLCALPLLSACDNDDWKDEVNALKEPVPQGIVWLMDDVTTVNGAEFEIRFRVNPSEAVLTSEDFQLDVADETVYRLQTDEAAAQTKASYVTTPAHYQLLSVAPDVNADGETLDGQWVATISVQADADMWLETKLALVANYTDVAGRTQQVSSDVLGVEMLPRATDGLNIWHPLAQTYRGHSTGNVLDNYVFLDMQTFVAEDGKEKQYTAETCLAGAPRMVMDDATTQRFQIENKIADNSYVKLNPVGTDWTDFEADEDATYGFRATLNLTDITGTIYEVPVEYTIYRRNELVVSLPVNTTDREYSFDVTDELASLGYSSENFNALRRKTFSPQIYHGSDVPVAAITLSDDMQLNFSIYRTMESGTTTVADNFRITPQLSVFVVSSDSLSSFVVQDALLKVQLVVE</sequence>